<accession>A0A0S8FWJ4</accession>
<sequence>MKKLLVIIIGLIVVLSVCTQEEEPLFCHLYGYIILASDSVTGVNGITLRIWDLDPEDPTDYRRTPRETVTRTEDSLPGFFEMDSVVYGTDKNQGSFVRIVIDSLQNPGWTSQVHWPFIEGEVDTAIVYIVD</sequence>
<evidence type="ECO:0000313" key="2">
    <source>
        <dbReference type="Proteomes" id="UP000051373"/>
    </source>
</evidence>
<protein>
    <submittedName>
        <fullName evidence="1">Uncharacterized protein</fullName>
    </submittedName>
</protein>
<gene>
    <name evidence="1" type="ORF">AMJ83_00575</name>
</gene>
<name>A0A0S8FWJ4_UNCW3</name>
<dbReference type="EMBL" id="LJUJ01000001">
    <property type="protein sequence ID" value="KPK64721.1"/>
    <property type="molecule type" value="Genomic_DNA"/>
</dbReference>
<proteinExistence type="predicted"/>
<reference evidence="1 2" key="1">
    <citation type="journal article" date="2015" name="Microbiome">
        <title>Genomic resolution of linkages in carbon, nitrogen, and sulfur cycling among widespread estuary sediment bacteria.</title>
        <authorList>
            <person name="Baker B.J."/>
            <person name="Lazar C.S."/>
            <person name="Teske A.P."/>
            <person name="Dick G.J."/>
        </authorList>
    </citation>
    <scope>NUCLEOTIDE SEQUENCE [LARGE SCALE GENOMIC DNA]</scope>
    <source>
        <strain evidence="1">SM23_42</strain>
    </source>
</reference>
<evidence type="ECO:0000313" key="1">
    <source>
        <dbReference type="EMBL" id="KPK64721.1"/>
    </source>
</evidence>
<organism evidence="1 2">
    <name type="scientific">candidate division WOR_3 bacterium SM23_42</name>
    <dbReference type="NCBI Taxonomy" id="1703779"/>
    <lineage>
        <taxon>Bacteria</taxon>
        <taxon>Bacteria division WOR-3</taxon>
    </lineage>
</organism>
<comment type="caution">
    <text evidence="1">The sequence shown here is derived from an EMBL/GenBank/DDBJ whole genome shotgun (WGS) entry which is preliminary data.</text>
</comment>
<dbReference type="AlphaFoldDB" id="A0A0S8FWJ4"/>
<dbReference type="STRING" id="1703779.AMJ83_00575"/>
<dbReference type="Proteomes" id="UP000051373">
    <property type="component" value="Unassembled WGS sequence"/>
</dbReference>